<gene>
    <name evidence="2" type="ORF">BOLC2T10543H</name>
</gene>
<dbReference type="AlphaFoldDB" id="A0A3P6DC84"/>
<accession>A0A3P6DC84</accession>
<sequence length="250" mass="28015">MKRGFLGSSKKKPADSRTICKSTREESIDTLQAASIDSVNQKSIDNVHHQSIATRQTTVIDRANQMSKNTVHLSTVHLNTVHPDTVHPKNYKWDRFLASLDEEYMIPVQLLDDIMAKRDEQHGFGEPSKGEEAETSYPTSTSNDTSTSTSIDSKTTTSTGDKTSTSIDGSTQKSTDVSSCDLVPDLDREITMEDFLELEDEAQLEDMDQNSKKKLDDDQHTSRGDLETLKASIDRHQPDEIDRHPPYVID</sequence>
<feature type="compositionally biased region" description="Basic and acidic residues" evidence="1">
    <location>
        <begin position="121"/>
        <end position="132"/>
    </location>
</feature>
<feature type="region of interest" description="Disordered" evidence="1">
    <location>
        <begin position="197"/>
        <end position="250"/>
    </location>
</feature>
<feature type="region of interest" description="Disordered" evidence="1">
    <location>
        <begin position="121"/>
        <end position="180"/>
    </location>
</feature>
<evidence type="ECO:0000256" key="1">
    <source>
        <dbReference type="SAM" id="MobiDB-lite"/>
    </source>
</evidence>
<evidence type="ECO:0000313" key="2">
    <source>
        <dbReference type="EMBL" id="VDD25016.1"/>
    </source>
</evidence>
<proteinExistence type="predicted"/>
<organism evidence="2">
    <name type="scientific">Brassica oleracea</name>
    <name type="common">Wild cabbage</name>
    <dbReference type="NCBI Taxonomy" id="3712"/>
    <lineage>
        <taxon>Eukaryota</taxon>
        <taxon>Viridiplantae</taxon>
        <taxon>Streptophyta</taxon>
        <taxon>Embryophyta</taxon>
        <taxon>Tracheophyta</taxon>
        <taxon>Spermatophyta</taxon>
        <taxon>Magnoliopsida</taxon>
        <taxon>eudicotyledons</taxon>
        <taxon>Gunneridae</taxon>
        <taxon>Pentapetalae</taxon>
        <taxon>rosids</taxon>
        <taxon>malvids</taxon>
        <taxon>Brassicales</taxon>
        <taxon>Brassicaceae</taxon>
        <taxon>Brassiceae</taxon>
        <taxon>Brassica</taxon>
    </lineage>
</organism>
<protein>
    <submittedName>
        <fullName evidence="2">Uncharacterized protein</fullName>
    </submittedName>
</protein>
<feature type="compositionally biased region" description="Acidic residues" evidence="1">
    <location>
        <begin position="197"/>
        <end position="208"/>
    </location>
</feature>
<dbReference type="EMBL" id="LR031874">
    <property type="protein sequence ID" value="VDD25016.1"/>
    <property type="molecule type" value="Genomic_DNA"/>
</dbReference>
<name>A0A3P6DC84_BRAOL</name>
<feature type="region of interest" description="Disordered" evidence="1">
    <location>
        <begin position="1"/>
        <end position="23"/>
    </location>
</feature>
<reference evidence="2" key="1">
    <citation type="submission" date="2018-11" db="EMBL/GenBank/DDBJ databases">
        <authorList>
            <consortium name="Genoscope - CEA"/>
            <person name="William W."/>
        </authorList>
    </citation>
    <scope>NUCLEOTIDE SEQUENCE</scope>
</reference>
<feature type="compositionally biased region" description="Basic and acidic residues" evidence="1">
    <location>
        <begin position="209"/>
        <end position="250"/>
    </location>
</feature>
<feature type="compositionally biased region" description="Low complexity" evidence="1">
    <location>
        <begin position="139"/>
        <end position="171"/>
    </location>
</feature>